<sequence length="556" mass="63204">MLKSSKTSLGIHFQEKIFFAQRNKESSPLSVNPNLFRSPKWIMERSPYNLGLSQKSATCLSSLRPPFQEFLFPSNEMSWQRVYLAVGLFGVLLLLTSADNSVHILSKYQQLITSTTLNWLPRSHYDSSREIVIGGFEIEESEEDSFNNQAEKSERKRPLYVCRVLHTTVWVAGTQRGDEQRCTVTIHDNVQSYDKYELLENIDNAARVNWEYWDKYKNTPFGAVATEKEKIFVARHAAETDKNTLSPRYTHYIGTLTALDILGSISYVIDNGTEGIAKKGDVLVETEPIYYDLTRVKLNWPKKRVIKRTPIILGKTTFANKGPEAANMAQAFTYEYKYSMYWGQGHAILKGLNTSITLTNGTALPKIMWGTKETNNRTDVYSVEVFLEPGTGINVSLTANYTNMEVPYSGTLISHYEDRETKSRVISGIRTEETMFDIKPEFGPIYFLGNYSLVPTTTEPPTTEPSTTTTPQNVSKDTHHRHTHDMEESEDHDENMIIPPKKSDMSNMQSDDGGPLSLKNKVETTHSGASDKQHRTNYSYFTVASMEKNETSKHSF</sequence>
<dbReference type="EMBL" id="KQ435922">
    <property type="protein sequence ID" value="KOX68546.1"/>
    <property type="molecule type" value="Genomic_DNA"/>
</dbReference>
<dbReference type="SUPFAM" id="SSF56973">
    <property type="entry name" value="Aerolisin/ETX pore-forming domain"/>
    <property type="match status" value="1"/>
</dbReference>
<accession>A0A0M8ZRL2</accession>
<evidence type="ECO:0000313" key="2">
    <source>
        <dbReference type="EMBL" id="KOX68546.1"/>
    </source>
</evidence>
<dbReference type="Gene3D" id="2.170.15.10">
    <property type="entry name" value="Proaerolysin, chain A, domain 3"/>
    <property type="match status" value="1"/>
</dbReference>
<dbReference type="CDD" id="cd20233">
    <property type="entry name" value="PFM_unzipped-like"/>
    <property type="match status" value="1"/>
</dbReference>
<evidence type="ECO:0000313" key="3">
    <source>
        <dbReference type="Proteomes" id="UP000053105"/>
    </source>
</evidence>
<name>A0A0M8ZRL2_9HYME</name>
<gene>
    <name evidence="2" type="ORF">WN51_04032</name>
</gene>
<dbReference type="Proteomes" id="UP000053105">
    <property type="component" value="Unassembled WGS sequence"/>
</dbReference>
<dbReference type="OrthoDB" id="428159at2759"/>
<reference evidence="2 3" key="1">
    <citation type="submission" date="2015-07" db="EMBL/GenBank/DDBJ databases">
        <title>The genome of Melipona quadrifasciata.</title>
        <authorList>
            <person name="Pan H."/>
            <person name="Kapheim K."/>
        </authorList>
    </citation>
    <scope>NUCLEOTIDE SEQUENCE [LARGE SCALE GENOMIC DNA]</scope>
    <source>
        <strain evidence="2">0111107301</strain>
        <tissue evidence="2">Whole body</tissue>
    </source>
</reference>
<protein>
    <submittedName>
        <fullName evidence="2">Protein unzipped</fullName>
    </submittedName>
</protein>
<feature type="compositionally biased region" description="Low complexity" evidence="1">
    <location>
        <begin position="456"/>
        <end position="471"/>
    </location>
</feature>
<evidence type="ECO:0000256" key="1">
    <source>
        <dbReference type="SAM" id="MobiDB-lite"/>
    </source>
</evidence>
<dbReference type="AlphaFoldDB" id="A0A0M8ZRL2"/>
<organism evidence="2 3">
    <name type="scientific">Melipona quadrifasciata</name>
    <dbReference type="NCBI Taxonomy" id="166423"/>
    <lineage>
        <taxon>Eukaryota</taxon>
        <taxon>Metazoa</taxon>
        <taxon>Ecdysozoa</taxon>
        <taxon>Arthropoda</taxon>
        <taxon>Hexapoda</taxon>
        <taxon>Insecta</taxon>
        <taxon>Pterygota</taxon>
        <taxon>Neoptera</taxon>
        <taxon>Endopterygota</taxon>
        <taxon>Hymenoptera</taxon>
        <taxon>Apocrita</taxon>
        <taxon>Aculeata</taxon>
        <taxon>Apoidea</taxon>
        <taxon>Anthophila</taxon>
        <taxon>Apidae</taxon>
        <taxon>Melipona</taxon>
    </lineage>
</organism>
<feature type="compositionally biased region" description="Basic and acidic residues" evidence="1">
    <location>
        <begin position="520"/>
        <end position="534"/>
    </location>
</feature>
<feature type="region of interest" description="Disordered" evidence="1">
    <location>
        <begin position="456"/>
        <end position="537"/>
    </location>
</feature>
<dbReference type="STRING" id="166423.A0A0M8ZRL2"/>
<proteinExistence type="predicted"/>
<keyword evidence="3" id="KW-1185">Reference proteome</keyword>